<dbReference type="EMBL" id="CM000850">
    <property type="protein sequence ID" value="KRH05862.1"/>
    <property type="molecule type" value="Genomic_DNA"/>
</dbReference>
<dbReference type="PANTHER" id="PTHR45764:SF38">
    <property type="entry name" value="BZIP TRANSCRIPTION FACTOR 44"/>
    <property type="match status" value="1"/>
</dbReference>
<organism evidence="8">
    <name type="scientific">Glycine max</name>
    <name type="common">Soybean</name>
    <name type="synonym">Glycine hispida</name>
    <dbReference type="NCBI Taxonomy" id="3847"/>
    <lineage>
        <taxon>Eukaryota</taxon>
        <taxon>Viridiplantae</taxon>
        <taxon>Streptophyta</taxon>
        <taxon>Embryophyta</taxon>
        <taxon>Tracheophyta</taxon>
        <taxon>Spermatophyta</taxon>
        <taxon>Magnoliopsida</taxon>
        <taxon>eudicotyledons</taxon>
        <taxon>Gunneridae</taxon>
        <taxon>Pentapetalae</taxon>
        <taxon>rosids</taxon>
        <taxon>fabids</taxon>
        <taxon>Fabales</taxon>
        <taxon>Fabaceae</taxon>
        <taxon>Papilionoideae</taxon>
        <taxon>50 kb inversion clade</taxon>
        <taxon>NPAAA clade</taxon>
        <taxon>indigoferoid/millettioid clade</taxon>
        <taxon>Phaseoleae</taxon>
        <taxon>Glycine</taxon>
        <taxon>Glycine subgen. Soja</taxon>
    </lineage>
</organism>
<dbReference type="EnsemblPlants" id="KRH05862">
    <property type="protein sequence ID" value="KRH05862"/>
    <property type="gene ID" value="GLYMA_17G253200"/>
</dbReference>
<dbReference type="GO" id="GO:0000976">
    <property type="term" value="F:transcription cis-regulatory region binding"/>
    <property type="evidence" value="ECO:0000318"/>
    <property type="project" value="GO_Central"/>
</dbReference>
<dbReference type="GO" id="GO:0003700">
    <property type="term" value="F:DNA-binding transcription factor activity"/>
    <property type="evidence" value="ECO:0000318"/>
    <property type="project" value="GO_Central"/>
</dbReference>
<evidence type="ECO:0000256" key="2">
    <source>
        <dbReference type="ARBA" id="ARBA00023015"/>
    </source>
</evidence>
<dbReference type="Gramene" id="KRH05862">
    <property type="protein sequence ID" value="KRH05862"/>
    <property type="gene ID" value="GLYMA_17G253200"/>
</dbReference>
<evidence type="ECO:0000256" key="3">
    <source>
        <dbReference type="ARBA" id="ARBA00023125"/>
    </source>
</evidence>
<evidence type="ECO:0000256" key="6">
    <source>
        <dbReference type="SAM" id="MobiDB-lite"/>
    </source>
</evidence>
<evidence type="ECO:0000313" key="8">
    <source>
        <dbReference type="EMBL" id="KRH05862.1"/>
    </source>
</evidence>
<sequence length="192" mass="22142">MSPVLSEILRSGFMINSSLRRRTHLVQSFSVVFLYCGTSSTSILLQSSGSEEDLQLLMEQRKKKRKQSNRESARRSRMRKQKHLDDLIAQVDLLKKQKSLTLKKVNITTQHCLKVEAENSILGAQKTELTQSLQSLNDIINLINTTTTSDHNNYYYNNNNNNNNNNFMMNPMHMAYLNQPIVATADNNMFLW</sequence>
<dbReference type="PROSITE" id="PS00036">
    <property type="entry name" value="BZIP_BASIC"/>
    <property type="match status" value="1"/>
</dbReference>
<comment type="subcellular location">
    <subcellularLocation>
        <location evidence="1">Nucleus</location>
    </subcellularLocation>
</comment>
<dbReference type="InterPro" id="IPR004827">
    <property type="entry name" value="bZIP"/>
</dbReference>
<dbReference type="InParanoid" id="A0A0R0FII4"/>
<dbReference type="FunFam" id="1.20.5.170:FF:000020">
    <property type="entry name" value="BZIP transcription factor"/>
    <property type="match status" value="1"/>
</dbReference>
<dbReference type="Proteomes" id="UP000008827">
    <property type="component" value="Chromosome 17"/>
</dbReference>
<evidence type="ECO:0000256" key="1">
    <source>
        <dbReference type="ARBA" id="ARBA00004123"/>
    </source>
</evidence>
<feature type="region of interest" description="Disordered" evidence="6">
    <location>
        <begin position="61"/>
        <end position="81"/>
    </location>
</feature>
<name>A0A0R0FII4_SOYBN</name>
<dbReference type="SUPFAM" id="SSF57959">
    <property type="entry name" value="Leucine zipper domain"/>
    <property type="match status" value="1"/>
</dbReference>
<feature type="domain" description="BZIP" evidence="7">
    <location>
        <begin position="59"/>
        <end position="122"/>
    </location>
</feature>
<proteinExistence type="predicted"/>
<keyword evidence="4" id="KW-0804">Transcription</keyword>
<keyword evidence="5" id="KW-0539">Nucleus</keyword>
<keyword evidence="2" id="KW-0805">Transcription regulation</keyword>
<dbReference type="PaxDb" id="3847-GLYMA17G37180.1"/>
<dbReference type="OMA" id="NITTQHC"/>
<dbReference type="CDD" id="cd14702">
    <property type="entry name" value="bZIP_plant_GBF1"/>
    <property type="match status" value="1"/>
</dbReference>
<reference evidence="8 9" key="1">
    <citation type="journal article" date="2010" name="Nature">
        <title>Genome sequence of the palaeopolyploid soybean.</title>
        <authorList>
            <person name="Schmutz J."/>
            <person name="Cannon S.B."/>
            <person name="Schlueter J."/>
            <person name="Ma J."/>
            <person name="Mitros T."/>
            <person name="Nelson W."/>
            <person name="Hyten D.L."/>
            <person name="Song Q."/>
            <person name="Thelen J.J."/>
            <person name="Cheng J."/>
            <person name="Xu D."/>
            <person name="Hellsten U."/>
            <person name="May G.D."/>
            <person name="Yu Y."/>
            <person name="Sakurai T."/>
            <person name="Umezawa T."/>
            <person name="Bhattacharyya M.K."/>
            <person name="Sandhu D."/>
            <person name="Valliyodan B."/>
            <person name="Lindquist E."/>
            <person name="Peto M."/>
            <person name="Grant D."/>
            <person name="Shu S."/>
            <person name="Goodstein D."/>
            <person name="Barry K."/>
            <person name="Futrell-Griggs M."/>
            <person name="Abernathy B."/>
            <person name="Du J."/>
            <person name="Tian Z."/>
            <person name="Zhu L."/>
            <person name="Gill N."/>
            <person name="Joshi T."/>
            <person name="Libault M."/>
            <person name="Sethuraman A."/>
            <person name="Zhang X.-C."/>
            <person name="Shinozaki K."/>
            <person name="Nguyen H.T."/>
            <person name="Wing R.A."/>
            <person name="Cregan P."/>
            <person name="Specht J."/>
            <person name="Grimwood J."/>
            <person name="Rokhsar D."/>
            <person name="Stacey G."/>
            <person name="Shoemaker R.C."/>
            <person name="Jackson S.A."/>
        </authorList>
    </citation>
    <scope>NUCLEOTIDE SEQUENCE</scope>
    <source>
        <strain evidence="9">cv. Williams 82</strain>
        <tissue evidence="8">Callus</tissue>
    </source>
</reference>
<evidence type="ECO:0000313" key="10">
    <source>
        <dbReference type="Proteomes" id="UP000008827"/>
    </source>
</evidence>
<evidence type="ECO:0000313" key="9">
    <source>
        <dbReference type="EnsemblPlants" id="KRH05862"/>
    </source>
</evidence>
<dbReference type="SMR" id="A0A0R0FII4"/>
<evidence type="ECO:0000256" key="4">
    <source>
        <dbReference type="ARBA" id="ARBA00023163"/>
    </source>
</evidence>
<reference evidence="8" key="3">
    <citation type="submission" date="2018-07" db="EMBL/GenBank/DDBJ databases">
        <title>WGS assembly of Glycine max.</title>
        <authorList>
            <person name="Schmutz J."/>
            <person name="Cannon S."/>
            <person name="Schlueter J."/>
            <person name="Ma J."/>
            <person name="Mitros T."/>
            <person name="Nelson W."/>
            <person name="Hyten D."/>
            <person name="Song Q."/>
            <person name="Thelen J."/>
            <person name="Cheng J."/>
            <person name="Xu D."/>
            <person name="Hellsten U."/>
            <person name="May G."/>
            <person name="Yu Y."/>
            <person name="Sakurai T."/>
            <person name="Umezawa T."/>
            <person name="Bhattacharyya M."/>
            <person name="Sandhu D."/>
            <person name="Valliyodan B."/>
            <person name="Lindquist E."/>
            <person name="Peto M."/>
            <person name="Grant D."/>
            <person name="Shu S."/>
            <person name="Goodstein D."/>
            <person name="Barry K."/>
            <person name="Futrell-Griggs M."/>
            <person name="Abernathy B."/>
            <person name="Du J."/>
            <person name="Tian Z."/>
            <person name="Zhu L."/>
            <person name="Gill N."/>
            <person name="Joshi T."/>
            <person name="Libault M."/>
            <person name="Sethuraman A."/>
            <person name="Zhang X."/>
            <person name="Shinozaki K."/>
            <person name="Nguyen H."/>
            <person name="Wing R."/>
            <person name="Cregan P."/>
            <person name="Specht J."/>
            <person name="Grimwood J."/>
            <person name="Rokhsar D."/>
            <person name="Stacey G."/>
            <person name="Shoemaker R."/>
            <person name="Jackson S."/>
        </authorList>
    </citation>
    <scope>NUCLEOTIDE SEQUENCE</scope>
    <source>
        <tissue evidence="8">Callus</tissue>
    </source>
</reference>
<protein>
    <recommendedName>
        <fullName evidence="7">BZIP domain-containing protein</fullName>
    </recommendedName>
</protein>
<reference evidence="9" key="2">
    <citation type="submission" date="2018-02" db="UniProtKB">
        <authorList>
            <consortium name="EnsemblPlants"/>
        </authorList>
    </citation>
    <scope>IDENTIFICATION</scope>
    <source>
        <strain evidence="9">Williams 82</strain>
    </source>
</reference>
<dbReference type="GO" id="GO:0045893">
    <property type="term" value="P:positive regulation of DNA-templated transcription"/>
    <property type="evidence" value="ECO:0000318"/>
    <property type="project" value="GO_Central"/>
</dbReference>
<evidence type="ECO:0000256" key="5">
    <source>
        <dbReference type="ARBA" id="ARBA00023242"/>
    </source>
</evidence>
<dbReference type="Pfam" id="PF00170">
    <property type="entry name" value="bZIP_1"/>
    <property type="match status" value="1"/>
</dbReference>
<dbReference type="PANTHER" id="PTHR45764">
    <property type="entry name" value="BZIP TRANSCRIPTION FACTOR 44"/>
    <property type="match status" value="1"/>
</dbReference>
<keyword evidence="3" id="KW-0238">DNA-binding</keyword>
<keyword evidence="10" id="KW-1185">Reference proteome</keyword>
<dbReference type="Gene3D" id="1.20.5.170">
    <property type="match status" value="1"/>
</dbReference>
<dbReference type="AlphaFoldDB" id="A0A0R0FII4"/>
<evidence type="ECO:0000259" key="7">
    <source>
        <dbReference type="PROSITE" id="PS50217"/>
    </source>
</evidence>
<dbReference type="SMART" id="SM00338">
    <property type="entry name" value="BRLZ"/>
    <property type="match status" value="1"/>
</dbReference>
<dbReference type="GO" id="GO:0046982">
    <property type="term" value="F:protein heterodimerization activity"/>
    <property type="evidence" value="ECO:0007669"/>
    <property type="project" value="UniProtKB-ARBA"/>
</dbReference>
<dbReference type="STRING" id="3847.A0A0R0FII4"/>
<dbReference type="InterPro" id="IPR045314">
    <property type="entry name" value="bZIP_plant_GBF1"/>
</dbReference>
<dbReference type="PROSITE" id="PS50217">
    <property type="entry name" value="BZIP"/>
    <property type="match status" value="1"/>
</dbReference>
<dbReference type="ExpressionAtlas" id="A0A0R0FII4">
    <property type="expression patterns" value="baseline and differential"/>
</dbReference>
<gene>
    <name evidence="8" type="ORF">GLYMA_17G253200</name>
</gene>
<dbReference type="InterPro" id="IPR046347">
    <property type="entry name" value="bZIP_sf"/>
</dbReference>
<accession>A0A0R0FII4</accession>
<dbReference type="GO" id="GO:0005634">
    <property type="term" value="C:nucleus"/>
    <property type="evidence" value="ECO:0000318"/>
    <property type="project" value="GO_Central"/>
</dbReference>